<evidence type="ECO:0000313" key="3">
    <source>
        <dbReference type="Proteomes" id="UP001333102"/>
    </source>
</evidence>
<dbReference type="Proteomes" id="UP001333102">
    <property type="component" value="Chromosome"/>
</dbReference>
<protein>
    <submittedName>
        <fullName evidence="2">RidA family protein</fullName>
    </submittedName>
</protein>
<dbReference type="PANTHER" id="PTHR43760:SF1">
    <property type="entry name" value="ENDORIBONUCLEASE L-PSP_CHORISMATE MUTASE-LIKE DOMAIN-CONTAINING PROTEIN"/>
    <property type="match status" value="1"/>
</dbReference>
<dbReference type="Pfam" id="PF14588">
    <property type="entry name" value="YjgF_endoribonc"/>
    <property type="match status" value="1"/>
</dbReference>
<dbReference type="CDD" id="cd02199">
    <property type="entry name" value="YjgF_YER057c_UK114_like_1"/>
    <property type="match status" value="1"/>
</dbReference>
<keyword evidence="3" id="KW-1185">Reference proteome</keyword>
<accession>A0ABZ1BP62</accession>
<dbReference type="SUPFAM" id="SSF55298">
    <property type="entry name" value="YjgF-like"/>
    <property type="match status" value="1"/>
</dbReference>
<evidence type="ECO:0000259" key="1">
    <source>
        <dbReference type="Pfam" id="PF14588"/>
    </source>
</evidence>
<dbReference type="EMBL" id="CP141614">
    <property type="protein sequence ID" value="WRP14474.1"/>
    <property type="molecule type" value="Genomic_DNA"/>
</dbReference>
<evidence type="ECO:0000313" key="2">
    <source>
        <dbReference type="EMBL" id="WRP14474.1"/>
    </source>
</evidence>
<dbReference type="Gene3D" id="3.30.1330.40">
    <property type="entry name" value="RutC-like"/>
    <property type="match status" value="1"/>
</dbReference>
<dbReference type="InterPro" id="IPR035959">
    <property type="entry name" value="RutC-like_sf"/>
</dbReference>
<dbReference type="PANTHER" id="PTHR43760">
    <property type="entry name" value="ENDORIBONUCLEASE-RELATED"/>
    <property type="match status" value="1"/>
</dbReference>
<sequence length="152" mass="15671">MSPEERLAQLGLALPSPPAPVAAYVPAIVVGKLVFVSGQGPIRDGKPAYQGVVGADLSEEQGYAAARLAALNALAVLKAELSSLSEVRRVVKLTGWVRSATGFGRQPFVINGASELLEAVFGDAGKHARTAIGTSELPFGIPVEVELIVAIG</sequence>
<reference evidence="3" key="1">
    <citation type="submission" date="2023-12" db="EMBL/GenBank/DDBJ databases">
        <title>Novel isolates from deep terrestrial aquifers shed light on the physiology and ecology of the class Limnochordia.</title>
        <authorList>
            <person name="Karnachuk O.V."/>
            <person name="Lukina A.P."/>
            <person name="Avakyan M.R."/>
            <person name="Kadnikov V."/>
            <person name="Begmatov S."/>
            <person name="Beletsky A.V."/>
            <person name="Mardanov A.V."/>
            <person name="Ravin N.V."/>
        </authorList>
    </citation>
    <scope>NUCLEOTIDE SEQUENCE [LARGE SCALE GENOMIC DNA]</scope>
    <source>
        <strain evidence="3">LN</strain>
    </source>
</reference>
<dbReference type="InterPro" id="IPR013813">
    <property type="entry name" value="Endoribo_LPSP/chorism_mut-like"/>
</dbReference>
<proteinExistence type="predicted"/>
<organism evidence="2 3">
    <name type="scientific">Geochorda subterranea</name>
    <dbReference type="NCBI Taxonomy" id="3109564"/>
    <lineage>
        <taxon>Bacteria</taxon>
        <taxon>Bacillati</taxon>
        <taxon>Bacillota</taxon>
        <taxon>Limnochordia</taxon>
        <taxon>Limnochordales</taxon>
        <taxon>Geochordaceae</taxon>
        <taxon>Geochorda</taxon>
    </lineage>
</organism>
<name>A0ABZ1BP62_9FIRM</name>
<dbReference type="RefSeq" id="WP_324668805.1">
    <property type="nucleotide sequence ID" value="NZ_CP141614.1"/>
</dbReference>
<feature type="domain" description="Endoribonuclease L-PSP/chorismate mutase-like" evidence="1">
    <location>
        <begin position="4"/>
        <end position="135"/>
    </location>
</feature>
<gene>
    <name evidence="2" type="ORF">VLY81_13810</name>
</gene>